<accession>A0ACC2JX65</accession>
<keyword evidence="2" id="KW-1185">Reference proteome</keyword>
<dbReference type="EMBL" id="JAPUUL010000179">
    <property type="protein sequence ID" value="KAJ8132111.1"/>
    <property type="molecule type" value="Genomic_DNA"/>
</dbReference>
<protein>
    <submittedName>
        <fullName evidence="1">Uncharacterized protein</fullName>
    </submittedName>
</protein>
<evidence type="ECO:0000313" key="1">
    <source>
        <dbReference type="EMBL" id="KAJ8132111.1"/>
    </source>
</evidence>
<comment type="caution">
    <text evidence="1">The sequence shown here is derived from an EMBL/GenBank/DDBJ whole genome shotgun (WGS) entry which is preliminary data.</text>
</comment>
<reference evidence="1" key="1">
    <citation type="submission" date="2022-12" db="EMBL/GenBank/DDBJ databases">
        <title>Genome Sequence of Lasiodiplodia mahajangana.</title>
        <authorList>
            <person name="Buettner E."/>
        </authorList>
    </citation>
    <scope>NUCLEOTIDE SEQUENCE</scope>
    <source>
        <strain evidence="1">VT137</strain>
    </source>
</reference>
<gene>
    <name evidence="1" type="ORF">O1611_g1512</name>
</gene>
<dbReference type="Proteomes" id="UP001153332">
    <property type="component" value="Unassembled WGS sequence"/>
</dbReference>
<name>A0ACC2JX65_9PEZI</name>
<organism evidence="1 2">
    <name type="scientific">Lasiodiplodia mahajangana</name>
    <dbReference type="NCBI Taxonomy" id="1108764"/>
    <lineage>
        <taxon>Eukaryota</taxon>
        <taxon>Fungi</taxon>
        <taxon>Dikarya</taxon>
        <taxon>Ascomycota</taxon>
        <taxon>Pezizomycotina</taxon>
        <taxon>Dothideomycetes</taxon>
        <taxon>Dothideomycetes incertae sedis</taxon>
        <taxon>Botryosphaeriales</taxon>
        <taxon>Botryosphaeriaceae</taxon>
        <taxon>Lasiodiplodia</taxon>
    </lineage>
</organism>
<proteinExistence type="predicted"/>
<evidence type="ECO:0000313" key="2">
    <source>
        <dbReference type="Proteomes" id="UP001153332"/>
    </source>
</evidence>
<sequence>MDAIALEMGKGPLDESTQFAKQLIDAGKGHERMPLSYLPDFMQDTPMSAWRWYALAAAERRVVLTRPAWHSGEDNYFSPDLPDELAASYWKRIDKPLLILHSGSDEFVPKSVDTRALIYCWSQLCKPGIASELSGVIPGANHRVEEPEAKEWLCDTVVKYLIVQNQVLYQDWRLHSLHLQYGPVVRIAPNEVSFASLEGIKEIYGSGGSGYDKTEFYNLFRIYGKRTMFSTLNKEDHAKRKRVLADRYANSNIMKPQSLNGIAERSRRFVERCSRSIGQKIDLFGPLMKLVEATDANRKRGLHDYAFDGVTHQLFHPYGSDSLRNLQDEDIMKQVAFDDSLQNRLVEYYNPSLHRIVGQALSLLARPRQTPLADDLVISATKQTDPAQFTLLSRMQDKLYNMDQMDMAAECLDHMAAGIDTTGDGLCFLMWEISQPRSFHVQRRLQEELMANPDVPFDKLPYLDAVVLEGLRCFPAIPMSLPRYVPRGGRTIDGFFIPEHTIVSSQAYSAHRIDQTVFPQPDLFNPERWFEEKGALDRKRLFFAFAAGGRGCVGKHLALAEMKILLRDVYSQFATFPDGSMADEDMEMSDQLISSQPRGQKCLLRFEPLKKGHAGLGE</sequence>